<sequence length="290" mass="32911">MVKKTALTIGLSLFLFTSFAGGTETQPTQGYSQALKTTVDQLKHLELSKIIKEASIAVWETKRVVDLLQKGDRDEALTALRRVYSLLEKLEREYGAKRFPVDMEFVEFSAKLDLEQAQSYNHRVKKLTEENDFVSARFLLNLLRDEIDIITTYLPLDVYKYAINLAIKLVENGKIKSAIMALESALSTLEVETAVVPKPPLKAQVLVNLAQKLYKIDPNSALKFVEKAQEEVKMAVALGYARSEKDLEPIIKTLTELRKAIKERLANVGEKFDETKQKLQELRKNLTVSY</sequence>
<gene>
    <name evidence="3" type="ORF">EYH37_03660</name>
</gene>
<dbReference type="AlphaFoldDB" id="A0A9D0YPI0"/>
<organism evidence="3 4">
    <name type="scientific">Aquifex aeolicus</name>
    <dbReference type="NCBI Taxonomy" id="63363"/>
    <lineage>
        <taxon>Bacteria</taxon>
        <taxon>Pseudomonadati</taxon>
        <taxon>Aquificota</taxon>
        <taxon>Aquificia</taxon>
        <taxon>Aquificales</taxon>
        <taxon>Aquificaceae</taxon>
        <taxon>Aquifex</taxon>
    </lineage>
</organism>
<keyword evidence="1" id="KW-0175">Coiled coil</keyword>
<dbReference type="InterPro" id="IPR011990">
    <property type="entry name" value="TPR-like_helical_dom_sf"/>
</dbReference>
<dbReference type="EMBL" id="DQVE01000039">
    <property type="protein sequence ID" value="HIP98442.1"/>
    <property type="molecule type" value="Genomic_DNA"/>
</dbReference>
<dbReference type="Pfam" id="PF10938">
    <property type="entry name" value="YfdX"/>
    <property type="match status" value="1"/>
</dbReference>
<evidence type="ECO:0000313" key="3">
    <source>
        <dbReference type="EMBL" id="HIP98442.1"/>
    </source>
</evidence>
<evidence type="ECO:0000313" key="4">
    <source>
        <dbReference type="Proteomes" id="UP000606463"/>
    </source>
</evidence>
<dbReference type="Proteomes" id="UP000606463">
    <property type="component" value="Unassembled WGS sequence"/>
</dbReference>
<keyword evidence="2" id="KW-0732">Signal</keyword>
<dbReference type="Gene3D" id="1.25.40.10">
    <property type="entry name" value="Tetratricopeptide repeat domain"/>
    <property type="match status" value="1"/>
</dbReference>
<reference evidence="3" key="1">
    <citation type="journal article" date="2020" name="ISME J.">
        <title>Gammaproteobacteria mediating utilization of methyl-, sulfur- and petroleum organic compounds in deep ocean hydrothermal plumes.</title>
        <authorList>
            <person name="Zhou Z."/>
            <person name="Liu Y."/>
            <person name="Pan J."/>
            <person name="Cron B.R."/>
            <person name="Toner B.M."/>
            <person name="Anantharaman K."/>
            <person name="Breier J.A."/>
            <person name="Dick G.J."/>
            <person name="Li M."/>
        </authorList>
    </citation>
    <scope>NUCLEOTIDE SEQUENCE</scope>
    <source>
        <strain evidence="3">SZUA-1501</strain>
    </source>
</reference>
<evidence type="ECO:0000256" key="2">
    <source>
        <dbReference type="SAM" id="SignalP"/>
    </source>
</evidence>
<dbReference type="InterPro" id="IPR021236">
    <property type="entry name" value="Uncharacterised_YfdX"/>
</dbReference>
<evidence type="ECO:0000256" key="1">
    <source>
        <dbReference type="SAM" id="Coils"/>
    </source>
</evidence>
<accession>A0A9D0YPI0</accession>
<proteinExistence type="predicted"/>
<feature type="signal peptide" evidence="2">
    <location>
        <begin position="1"/>
        <end position="20"/>
    </location>
</feature>
<feature type="chain" id="PRO_5038525458" evidence="2">
    <location>
        <begin position="21"/>
        <end position="290"/>
    </location>
</feature>
<protein>
    <submittedName>
        <fullName evidence="3">YfdX family protein</fullName>
    </submittedName>
</protein>
<feature type="coiled-coil region" evidence="1">
    <location>
        <begin position="251"/>
        <end position="285"/>
    </location>
</feature>
<comment type="caution">
    <text evidence="3">The sequence shown here is derived from an EMBL/GenBank/DDBJ whole genome shotgun (WGS) entry which is preliminary data.</text>
</comment>
<name>A0A9D0YPI0_AQUAO</name>